<gene>
    <name evidence="5" type="primary">virS_2</name>
    <name evidence="5" type="ORF">GCM10011487_18640</name>
</gene>
<evidence type="ECO:0000313" key="6">
    <source>
        <dbReference type="Proteomes" id="UP000445000"/>
    </source>
</evidence>
<dbReference type="GO" id="GO:0003700">
    <property type="term" value="F:DNA-binding transcription factor activity"/>
    <property type="evidence" value="ECO:0007669"/>
    <property type="project" value="InterPro"/>
</dbReference>
<keyword evidence="6" id="KW-1185">Reference proteome</keyword>
<dbReference type="EMBL" id="BLJN01000002">
    <property type="protein sequence ID" value="GFE79864.1"/>
    <property type="molecule type" value="Genomic_DNA"/>
</dbReference>
<keyword evidence="2" id="KW-0238">DNA-binding</keyword>
<dbReference type="PANTHER" id="PTHR47894">
    <property type="entry name" value="HTH-TYPE TRANSCRIPTIONAL REGULATOR GADX"/>
    <property type="match status" value="1"/>
</dbReference>
<dbReference type="RefSeq" id="WP_161829873.1">
    <property type="nucleotide sequence ID" value="NZ_BLJO01000007.1"/>
</dbReference>
<name>A0A829Y953_9GAMM</name>
<evidence type="ECO:0000259" key="4">
    <source>
        <dbReference type="PROSITE" id="PS01124"/>
    </source>
</evidence>
<protein>
    <submittedName>
        <fullName evidence="5">HTH-type transcriptional regulator VirS</fullName>
    </submittedName>
</protein>
<sequence>MMKRGKSAREMESLRAMIHGTAMVRLGALRGFKEVVASLGGDAMALLAHAGIEPALLEQGDGEIQYRQMIELFEAAAAQLACPDFGMRLAAVQAAQGATKVLGPLEVAMRNSPTLGHAYRYCAEHIHAYSSAAQICFEKLTNDSRIFMLFEALLVGGAHQRQSIEQALALTQHGIHATSRGQARAREVWFTHEPLAPLSTYRAHFNATVRFGQSMNGLVFDERDFNLPLPDSDPQLYEMATSFIDHRFPSSAMPLRTRVRINIARSLVEGNCTQEHVASALGLHPRTLQRRLREEGESFEAIKDSVRRDVALRYLQQPDVSLVRVTEILGYSETSVLSRSCLRWFCASPRELRAELSR</sequence>
<dbReference type="AlphaFoldDB" id="A0A829Y953"/>
<comment type="caution">
    <text evidence="5">The sequence shown here is derived from an EMBL/GenBank/DDBJ whole genome shotgun (WGS) entry which is preliminary data.</text>
</comment>
<dbReference type="PANTHER" id="PTHR47894:SF4">
    <property type="entry name" value="HTH-TYPE TRANSCRIPTIONAL REGULATOR GADX"/>
    <property type="match status" value="1"/>
</dbReference>
<dbReference type="InterPro" id="IPR009057">
    <property type="entry name" value="Homeodomain-like_sf"/>
</dbReference>
<evidence type="ECO:0000256" key="1">
    <source>
        <dbReference type="ARBA" id="ARBA00023015"/>
    </source>
</evidence>
<evidence type="ECO:0000256" key="2">
    <source>
        <dbReference type="ARBA" id="ARBA00023125"/>
    </source>
</evidence>
<dbReference type="InterPro" id="IPR032687">
    <property type="entry name" value="AraC-type_N"/>
</dbReference>
<dbReference type="Gene3D" id="1.10.10.60">
    <property type="entry name" value="Homeodomain-like"/>
    <property type="match status" value="1"/>
</dbReference>
<keyword evidence="3" id="KW-0804">Transcription</keyword>
<accession>A0A829Y953</accession>
<evidence type="ECO:0000256" key="3">
    <source>
        <dbReference type="ARBA" id="ARBA00023163"/>
    </source>
</evidence>
<organism evidence="5 6">
    <name type="scientific">Steroidobacter agaridevorans</name>
    <dbReference type="NCBI Taxonomy" id="2695856"/>
    <lineage>
        <taxon>Bacteria</taxon>
        <taxon>Pseudomonadati</taxon>
        <taxon>Pseudomonadota</taxon>
        <taxon>Gammaproteobacteria</taxon>
        <taxon>Steroidobacterales</taxon>
        <taxon>Steroidobacteraceae</taxon>
        <taxon>Steroidobacter</taxon>
    </lineage>
</organism>
<feature type="domain" description="HTH araC/xylS-type" evidence="4">
    <location>
        <begin position="257"/>
        <end position="355"/>
    </location>
</feature>
<dbReference type="GO" id="GO:0005829">
    <property type="term" value="C:cytosol"/>
    <property type="evidence" value="ECO:0007669"/>
    <property type="project" value="TreeGrafter"/>
</dbReference>
<proteinExistence type="predicted"/>
<dbReference type="SMART" id="SM00342">
    <property type="entry name" value="HTH_ARAC"/>
    <property type="match status" value="1"/>
</dbReference>
<dbReference type="Proteomes" id="UP000445000">
    <property type="component" value="Unassembled WGS sequence"/>
</dbReference>
<dbReference type="SUPFAM" id="SSF46689">
    <property type="entry name" value="Homeodomain-like"/>
    <property type="match status" value="1"/>
</dbReference>
<dbReference type="GO" id="GO:0000976">
    <property type="term" value="F:transcription cis-regulatory region binding"/>
    <property type="evidence" value="ECO:0007669"/>
    <property type="project" value="TreeGrafter"/>
</dbReference>
<dbReference type="InterPro" id="IPR018060">
    <property type="entry name" value="HTH_AraC"/>
</dbReference>
<keyword evidence="1" id="KW-0805">Transcription regulation</keyword>
<dbReference type="Pfam" id="PF12625">
    <property type="entry name" value="Arabinose_bd"/>
    <property type="match status" value="1"/>
</dbReference>
<evidence type="ECO:0000313" key="5">
    <source>
        <dbReference type="EMBL" id="GFE79864.1"/>
    </source>
</evidence>
<dbReference type="Pfam" id="PF12833">
    <property type="entry name" value="HTH_18"/>
    <property type="match status" value="1"/>
</dbReference>
<dbReference type="PROSITE" id="PS01124">
    <property type="entry name" value="HTH_ARAC_FAMILY_2"/>
    <property type="match status" value="1"/>
</dbReference>
<reference evidence="6" key="1">
    <citation type="submission" date="2020-01" db="EMBL/GenBank/DDBJ databases">
        <title>'Steroidobacter agaridevorans' sp. nov., agar-degrading bacteria isolated from rhizosphere soils.</title>
        <authorList>
            <person name="Ikenaga M."/>
            <person name="Kataoka M."/>
            <person name="Murouchi A."/>
            <person name="Katsuragi S."/>
            <person name="Sakai M."/>
        </authorList>
    </citation>
    <scope>NUCLEOTIDE SEQUENCE [LARGE SCALE GENOMIC DNA]</scope>
    <source>
        <strain evidence="6">YU21-B</strain>
    </source>
</reference>